<dbReference type="PANTHER" id="PTHR31194">
    <property type="entry name" value="SHN SHINE , DNA BINDING / TRANSCRIPTION FACTOR"/>
    <property type="match status" value="1"/>
</dbReference>
<dbReference type="SUPFAM" id="SSF54171">
    <property type="entry name" value="DNA-binding domain"/>
    <property type="match status" value="1"/>
</dbReference>
<comment type="subcellular location">
    <subcellularLocation>
        <location evidence="1">Nucleus</location>
    </subcellularLocation>
</comment>
<feature type="region of interest" description="Disordered" evidence="7">
    <location>
        <begin position="80"/>
        <end position="102"/>
    </location>
</feature>
<keyword evidence="3" id="KW-0805">Transcription regulation</keyword>
<evidence type="ECO:0000256" key="3">
    <source>
        <dbReference type="ARBA" id="ARBA00023015"/>
    </source>
</evidence>
<proteinExistence type="predicted"/>
<dbReference type="GO" id="GO:0006952">
    <property type="term" value="P:defense response"/>
    <property type="evidence" value="ECO:0007669"/>
    <property type="project" value="UniProtKB-KW"/>
</dbReference>
<dbReference type="PANTHER" id="PTHR31194:SF204">
    <property type="entry name" value="ETHYLENE-RESPONSIVE TRANSCRIPTION FACTOR WIN1"/>
    <property type="match status" value="1"/>
</dbReference>
<evidence type="ECO:0000313" key="9">
    <source>
        <dbReference type="EMBL" id="KAK1400032.1"/>
    </source>
</evidence>
<dbReference type="Proteomes" id="UP001237642">
    <property type="component" value="Unassembled WGS sequence"/>
</dbReference>
<keyword evidence="6" id="KW-0539">Nucleus</keyword>
<protein>
    <submittedName>
        <fullName evidence="9">Ethylene-responsive transcription factor SHINE 2-like</fullName>
    </submittedName>
</protein>
<dbReference type="CDD" id="cd00018">
    <property type="entry name" value="AP2"/>
    <property type="match status" value="1"/>
</dbReference>
<dbReference type="InterPro" id="IPR016177">
    <property type="entry name" value="DNA-bd_dom_sf"/>
</dbReference>
<dbReference type="PRINTS" id="PR00367">
    <property type="entry name" value="ETHRSPELEMNT"/>
</dbReference>
<dbReference type="Gene3D" id="3.30.730.10">
    <property type="entry name" value="AP2/ERF domain"/>
    <property type="match status" value="1"/>
</dbReference>
<keyword evidence="5" id="KW-0804">Transcription</keyword>
<gene>
    <name evidence="9" type="ORF">POM88_009895</name>
</gene>
<dbReference type="FunFam" id="3.30.730.10:FF:000001">
    <property type="entry name" value="Ethylene-responsive transcription factor 2"/>
    <property type="match status" value="1"/>
</dbReference>
<dbReference type="PROSITE" id="PS51032">
    <property type="entry name" value="AP2_ERF"/>
    <property type="match status" value="1"/>
</dbReference>
<evidence type="ECO:0000256" key="1">
    <source>
        <dbReference type="ARBA" id="ARBA00004123"/>
    </source>
</evidence>
<accession>A0AAD8JCR4</accession>
<dbReference type="InterPro" id="IPR001471">
    <property type="entry name" value="AP2/ERF_dom"/>
</dbReference>
<evidence type="ECO:0000256" key="2">
    <source>
        <dbReference type="ARBA" id="ARBA00022821"/>
    </source>
</evidence>
<dbReference type="SMART" id="SM00380">
    <property type="entry name" value="AP2"/>
    <property type="match status" value="1"/>
</dbReference>
<evidence type="ECO:0000256" key="5">
    <source>
        <dbReference type="ARBA" id="ARBA00023163"/>
    </source>
</evidence>
<dbReference type="Pfam" id="PF00847">
    <property type="entry name" value="AP2"/>
    <property type="match status" value="1"/>
</dbReference>
<reference evidence="9" key="1">
    <citation type="submission" date="2023-02" db="EMBL/GenBank/DDBJ databases">
        <title>Genome of toxic invasive species Heracleum sosnowskyi carries increased number of genes despite the absence of recent whole-genome duplications.</title>
        <authorList>
            <person name="Schelkunov M."/>
            <person name="Shtratnikova V."/>
            <person name="Makarenko M."/>
            <person name="Klepikova A."/>
            <person name="Omelchenko D."/>
            <person name="Novikova G."/>
            <person name="Obukhova E."/>
            <person name="Bogdanov V."/>
            <person name="Penin A."/>
            <person name="Logacheva M."/>
        </authorList>
    </citation>
    <scope>NUCLEOTIDE SEQUENCE</scope>
    <source>
        <strain evidence="9">Hsosn_3</strain>
        <tissue evidence="9">Leaf</tissue>
    </source>
</reference>
<dbReference type="GO" id="GO:0003700">
    <property type="term" value="F:DNA-binding transcription factor activity"/>
    <property type="evidence" value="ECO:0007669"/>
    <property type="project" value="InterPro"/>
</dbReference>
<evidence type="ECO:0000256" key="4">
    <source>
        <dbReference type="ARBA" id="ARBA00023125"/>
    </source>
</evidence>
<comment type="caution">
    <text evidence="9">The sequence shown here is derived from an EMBL/GenBank/DDBJ whole genome shotgun (WGS) entry which is preliminary data.</text>
</comment>
<keyword evidence="2" id="KW-0611">Plant defense</keyword>
<sequence>MVPSKKYRGVRQRHWGSWVSEIRHPIMKKRVWLGTFDTPEEAAKAYDHAAILMSGRTAKTNFSVDVPEKIPDEVYDNTRGAAGARAPAPPDHHYEDSGSAEKNSLAETVIKEKLKKWSGRRVSPSLICLMLDTQNSHIGVWQKRAGSVYSHSDWIIKFDLNNNPDFKNCHTSSIKREIGDEEDRIALQMIEELLN</sequence>
<keyword evidence="10" id="KW-1185">Reference proteome</keyword>
<organism evidence="9 10">
    <name type="scientific">Heracleum sosnowskyi</name>
    <dbReference type="NCBI Taxonomy" id="360622"/>
    <lineage>
        <taxon>Eukaryota</taxon>
        <taxon>Viridiplantae</taxon>
        <taxon>Streptophyta</taxon>
        <taxon>Embryophyta</taxon>
        <taxon>Tracheophyta</taxon>
        <taxon>Spermatophyta</taxon>
        <taxon>Magnoliopsida</taxon>
        <taxon>eudicotyledons</taxon>
        <taxon>Gunneridae</taxon>
        <taxon>Pentapetalae</taxon>
        <taxon>asterids</taxon>
        <taxon>campanulids</taxon>
        <taxon>Apiales</taxon>
        <taxon>Apiaceae</taxon>
        <taxon>Apioideae</taxon>
        <taxon>apioid superclade</taxon>
        <taxon>Tordylieae</taxon>
        <taxon>Tordyliinae</taxon>
        <taxon>Heracleum</taxon>
    </lineage>
</organism>
<dbReference type="EMBL" id="JAUIZM010000002">
    <property type="protein sequence ID" value="KAK1400032.1"/>
    <property type="molecule type" value="Genomic_DNA"/>
</dbReference>
<reference evidence="9" key="2">
    <citation type="submission" date="2023-05" db="EMBL/GenBank/DDBJ databases">
        <authorList>
            <person name="Schelkunov M.I."/>
        </authorList>
    </citation>
    <scope>NUCLEOTIDE SEQUENCE</scope>
    <source>
        <strain evidence="9">Hsosn_3</strain>
        <tissue evidence="9">Leaf</tissue>
    </source>
</reference>
<dbReference type="InterPro" id="IPR036955">
    <property type="entry name" value="AP2/ERF_dom_sf"/>
</dbReference>
<evidence type="ECO:0000256" key="6">
    <source>
        <dbReference type="ARBA" id="ARBA00023242"/>
    </source>
</evidence>
<dbReference type="InterPro" id="IPR050913">
    <property type="entry name" value="AP2/ERF_ERF"/>
</dbReference>
<dbReference type="GO" id="GO:0005634">
    <property type="term" value="C:nucleus"/>
    <property type="evidence" value="ECO:0007669"/>
    <property type="project" value="UniProtKB-SubCell"/>
</dbReference>
<name>A0AAD8JCR4_9APIA</name>
<evidence type="ECO:0000313" key="10">
    <source>
        <dbReference type="Proteomes" id="UP001237642"/>
    </source>
</evidence>
<dbReference type="AlphaFoldDB" id="A0AAD8JCR4"/>
<evidence type="ECO:0000256" key="7">
    <source>
        <dbReference type="SAM" id="MobiDB-lite"/>
    </source>
</evidence>
<feature type="domain" description="AP2/ERF" evidence="8">
    <location>
        <begin position="6"/>
        <end position="63"/>
    </location>
</feature>
<keyword evidence="4" id="KW-0238">DNA-binding</keyword>
<dbReference type="GO" id="GO:0003677">
    <property type="term" value="F:DNA binding"/>
    <property type="evidence" value="ECO:0007669"/>
    <property type="project" value="UniProtKB-KW"/>
</dbReference>
<evidence type="ECO:0000259" key="8">
    <source>
        <dbReference type="PROSITE" id="PS51032"/>
    </source>
</evidence>